<evidence type="ECO:0000256" key="1">
    <source>
        <dbReference type="SAM" id="MobiDB-lite"/>
    </source>
</evidence>
<organism evidence="2 3">
    <name type="scientific">Botryotinia fuckeliana (strain T4)</name>
    <name type="common">Noble rot fungus</name>
    <name type="synonym">Botrytis cinerea</name>
    <dbReference type="NCBI Taxonomy" id="999810"/>
    <lineage>
        <taxon>Eukaryota</taxon>
        <taxon>Fungi</taxon>
        <taxon>Dikarya</taxon>
        <taxon>Ascomycota</taxon>
        <taxon>Pezizomycotina</taxon>
        <taxon>Leotiomycetes</taxon>
        <taxon>Helotiales</taxon>
        <taxon>Sclerotiniaceae</taxon>
        <taxon>Botrytis</taxon>
    </lineage>
</organism>
<protein>
    <submittedName>
        <fullName evidence="2">Uncharacterized protein</fullName>
    </submittedName>
</protein>
<name>G2Y0U6_BOTF4</name>
<dbReference type="STRING" id="999810.G2Y0U6"/>
<feature type="region of interest" description="Disordered" evidence="1">
    <location>
        <begin position="1"/>
        <end position="83"/>
    </location>
</feature>
<dbReference type="OrthoDB" id="6359816at2759"/>
<evidence type="ECO:0000313" key="2">
    <source>
        <dbReference type="EMBL" id="CCD46261.1"/>
    </source>
</evidence>
<dbReference type="HOGENOM" id="CLU_2542301_0_0_1"/>
<sequence length="83" mass="8993">MSVSSTAPIVSDQQNAYTHSSSSSAKKDDVESSPSNTEDGVVLAKTKADRDIVEQKRSEAVSLKKSRGDDPEFLEQVDTNFNT</sequence>
<dbReference type="EMBL" id="FQ790281">
    <property type="protein sequence ID" value="CCD46261.1"/>
    <property type="molecule type" value="Genomic_DNA"/>
</dbReference>
<evidence type="ECO:0000313" key="3">
    <source>
        <dbReference type="Proteomes" id="UP000008177"/>
    </source>
</evidence>
<proteinExistence type="predicted"/>
<dbReference type="InParanoid" id="G2Y0U6"/>
<feature type="compositionally biased region" description="Basic and acidic residues" evidence="1">
    <location>
        <begin position="46"/>
        <end position="59"/>
    </location>
</feature>
<dbReference type="AlphaFoldDB" id="G2Y0U6"/>
<reference evidence="3" key="1">
    <citation type="journal article" date="2011" name="PLoS Genet.">
        <title>Genomic analysis of the necrotrophic fungal pathogens Sclerotinia sclerotiorum and Botrytis cinerea.</title>
        <authorList>
            <person name="Amselem J."/>
            <person name="Cuomo C.A."/>
            <person name="van Kan J.A."/>
            <person name="Viaud M."/>
            <person name="Benito E.P."/>
            <person name="Couloux A."/>
            <person name="Coutinho P.M."/>
            <person name="de Vries R.P."/>
            <person name="Dyer P.S."/>
            <person name="Fillinger S."/>
            <person name="Fournier E."/>
            <person name="Gout L."/>
            <person name="Hahn M."/>
            <person name="Kohn L."/>
            <person name="Lapalu N."/>
            <person name="Plummer K.M."/>
            <person name="Pradier J.M."/>
            <person name="Quevillon E."/>
            <person name="Sharon A."/>
            <person name="Simon A."/>
            <person name="ten Have A."/>
            <person name="Tudzynski B."/>
            <person name="Tudzynski P."/>
            <person name="Wincker P."/>
            <person name="Andrew M."/>
            <person name="Anthouard V."/>
            <person name="Beever R.E."/>
            <person name="Beffa R."/>
            <person name="Benoit I."/>
            <person name="Bouzid O."/>
            <person name="Brault B."/>
            <person name="Chen Z."/>
            <person name="Choquer M."/>
            <person name="Collemare J."/>
            <person name="Cotton P."/>
            <person name="Danchin E.G."/>
            <person name="Da Silva C."/>
            <person name="Gautier A."/>
            <person name="Giraud C."/>
            <person name="Giraud T."/>
            <person name="Gonzalez C."/>
            <person name="Grossetete S."/>
            <person name="Guldener U."/>
            <person name="Henrissat B."/>
            <person name="Howlett B.J."/>
            <person name="Kodira C."/>
            <person name="Kretschmer M."/>
            <person name="Lappartient A."/>
            <person name="Leroch M."/>
            <person name="Levis C."/>
            <person name="Mauceli E."/>
            <person name="Neuveglise C."/>
            <person name="Oeser B."/>
            <person name="Pearson M."/>
            <person name="Poulain J."/>
            <person name="Poussereau N."/>
            <person name="Quesneville H."/>
            <person name="Rascle C."/>
            <person name="Schumacher J."/>
            <person name="Segurens B."/>
            <person name="Sexton A."/>
            <person name="Silva E."/>
            <person name="Sirven C."/>
            <person name="Soanes D.M."/>
            <person name="Talbot N.J."/>
            <person name="Templeton M."/>
            <person name="Yandava C."/>
            <person name="Yarden O."/>
            <person name="Zeng Q."/>
            <person name="Rollins J.A."/>
            <person name="Lebrun M.H."/>
            <person name="Dickman M."/>
        </authorList>
    </citation>
    <scope>NUCLEOTIDE SEQUENCE [LARGE SCALE GENOMIC DNA]</scope>
    <source>
        <strain evidence="3">T4</strain>
    </source>
</reference>
<accession>G2Y0U6</accession>
<gene>
    <name evidence="2" type="ORF">BofuT4_uP118110.1</name>
</gene>
<feature type="compositionally biased region" description="Polar residues" evidence="1">
    <location>
        <begin position="1"/>
        <end position="24"/>
    </location>
</feature>
<dbReference type="Proteomes" id="UP000008177">
    <property type="component" value="Unplaced contigs"/>
</dbReference>